<keyword evidence="4" id="KW-0238">DNA-binding</keyword>
<keyword evidence="8" id="KW-1185">Reference proteome</keyword>
<sequence length="475" mass="53022">MRYQGIAEQIIDDICSERLTQGSRMPSLRRLAQQFDVSMTTAINTYHHLEELGWIIARPQSGFYVSRSLLTTQTPDLPQFRSQLKSISFRESAINYRPGLHEPGPLGISQLAPELMPTEQLQRSMKRGLKRLNQQLHAYPDRQGEPALRQALEQHFSGCGFPFKGQDLVITGGCIDAVRIALETVSGPGDAIAVNSPCFSGLLELLAVLNRKAVEIPSTDEGVDLDQFEQLLKDAKIKAGLFSTSHMNPQGICMSAGQKQRLAELANQYQVPVIEDDIYIELGQSKTLPLPAKYWDKGGFLLWCSSVSKTLSAGLRLGWCLPGRFFSAYERRQGVSHFGVSTPVQAGLADFISTGQYQSHLNRVRVQLQQNLRDYRTFLMRKLPAGTAISNPTGGMVLWLQIPGLDSKALWQQAVEQRLDLRIGPAFTTLDLYQNYMRLNTGWPMDAEIQALLEHCVELVEQNLGFDQRSVAKGS</sequence>
<dbReference type="SMART" id="SM00345">
    <property type="entry name" value="HTH_GNTR"/>
    <property type="match status" value="1"/>
</dbReference>
<dbReference type="InterPro" id="IPR015422">
    <property type="entry name" value="PyrdxlP-dep_Trfase_small"/>
</dbReference>
<dbReference type="InterPro" id="IPR036388">
    <property type="entry name" value="WH-like_DNA-bd_sf"/>
</dbReference>
<evidence type="ECO:0000313" key="7">
    <source>
        <dbReference type="EMBL" id="RAU19864.1"/>
    </source>
</evidence>
<dbReference type="Pfam" id="PF00155">
    <property type="entry name" value="Aminotran_1_2"/>
    <property type="match status" value="1"/>
</dbReference>
<dbReference type="GO" id="GO:0008483">
    <property type="term" value="F:transaminase activity"/>
    <property type="evidence" value="ECO:0007669"/>
    <property type="project" value="UniProtKB-KW"/>
</dbReference>
<dbReference type="Gene3D" id="3.40.640.10">
    <property type="entry name" value="Type I PLP-dependent aspartate aminotransferase-like (Major domain)"/>
    <property type="match status" value="1"/>
</dbReference>
<dbReference type="InterPro" id="IPR015421">
    <property type="entry name" value="PyrdxlP-dep_Trfase_major"/>
</dbReference>
<evidence type="ECO:0000256" key="3">
    <source>
        <dbReference type="ARBA" id="ARBA00023015"/>
    </source>
</evidence>
<feature type="domain" description="HTH gntR-type" evidence="6">
    <location>
        <begin position="1"/>
        <end position="68"/>
    </location>
</feature>
<dbReference type="OrthoDB" id="9804020at2"/>
<keyword evidence="2" id="KW-0663">Pyridoxal phosphate</keyword>
<dbReference type="InterPro" id="IPR051446">
    <property type="entry name" value="HTH_trans_reg/aminotransferase"/>
</dbReference>
<evidence type="ECO:0000256" key="4">
    <source>
        <dbReference type="ARBA" id="ARBA00023125"/>
    </source>
</evidence>
<evidence type="ECO:0000259" key="6">
    <source>
        <dbReference type="PROSITE" id="PS50949"/>
    </source>
</evidence>
<dbReference type="SUPFAM" id="SSF46785">
    <property type="entry name" value="Winged helix' DNA-binding domain"/>
    <property type="match status" value="1"/>
</dbReference>
<dbReference type="PANTHER" id="PTHR46577">
    <property type="entry name" value="HTH-TYPE TRANSCRIPTIONAL REGULATORY PROTEIN GABR"/>
    <property type="match status" value="1"/>
</dbReference>
<dbReference type="PROSITE" id="PS50949">
    <property type="entry name" value="HTH_GNTR"/>
    <property type="match status" value="1"/>
</dbReference>
<dbReference type="GO" id="GO:0003677">
    <property type="term" value="F:DNA binding"/>
    <property type="evidence" value="ECO:0007669"/>
    <property type="project" value="UniProtKB-KW"/>
</dbReference>
<name>A0A364NS38_9GAMM</name>
<accession>A0A364NS38</accession>
<dbReference type="SUPFAM" id="SSF53383">
    <property type="entry name" value="PLP-dependent transferases"/>
    <property type="match status" value="1"/>
</dbReference>
<dbReference type="GO" id="GO:0003700">
    <property type="term" value="F:DNA-binding transcription factor activity"/>
    <property type="evidence" value="ECO:0007669"/>
    <property type="project" value="InterPro"/>
</dbReference>
<dbReference type="AlphaFoldDB" id="A0A364NS38"/>
<dbReference type="InterPro" id="IPR015424">
    <property type="entry name" value="PyrdxlP-dep_Trfase"/>
</dbReference>
<dbReference type="Pfam" id="PF00392">
    <property type="entry name" value="GntR"/>
    <property type="match status" value="1"/>
</dbReference>
<evidence type="ECO:0000313" key="8">
    <source>
        <dbReference type="Proteomes" id="UP000250744"/>
    </source>
</evidence>
<keyword evidence="5" id="KW-0804">Transcription</keyword>
<keyword evidence="7" id="KW-0808">Transferase</keyword>
<protein>
    <submittedName>
        <fullName evidence="7">PLP-dependent aminotransferase family protein</fullName>
    </submittedName>
</protein>
<keyword evidence="7" id="KW-0032">Aminotransferase</keyword>
<dbReference type="RefSeq" id="WP_112157022.1">
    <property type="nucleotide sequence ID" value="NZ_QKRX01000001.1"/>
</dbReference>
<dbReference type="InterPro" id="IPR004839">
    <property type="entry name" value="Aminotransferase_I/II_large"/>
</dbReference>
<reference evidence="7 8" key="1">
    <citation type="submission" date="2018-06" db="EMBL/GenBank/DDBJ databases">
        <title>Nitrincola tibetense sp. nov., isolated from Lake XuguoCo on Tibetan Plateau.</title>
        <authorList>
            <person name="Xing P."/>
        </authorList>
    </citation>
    <scope>NUCLEOTIDE SEQUENCE [LARGE SCALE GENOMIC DNA]</scope>
    <source>
        <strain evidence="8">xg18</strain>
    </source>
</reference>
<dbReference type="Proteomes" id="UP000250744">
    <property type="component" value="Unassembled WGS sequence"/>
</dbReference>
<evidence type="ECO:0000256" key="5">
    <source>
        <dbReference type="ARBA" id="ARBA00023163"/>
    </source>
</evidence>
<gene>
    <name evidence="7" type="ORF">DN062_01985</name>
</gene>
<comment type="similarity">
    <text evidence="1">In the C-terminal section; belongs to the class-I pyridoxal-phosphate-dependent aminotransferase family.</text>
</comment>
<evidence type="ECO:0000256" key="2">
    <source>
        <dbReference type="ARBA" id="ARBA00022898"/>
    </source>
</evidence>
<dbReference type="Gene3D" id="1.10.10.10">
    <property type="entry name" value="Winged helix-like DNA-binding domain superfamily/Winged helix DNA-binding domain"/>
    <property type="match status" value="1"/>
</dbReference>
<dbReference type="InterPro" id="IPR036390">
    <property type="entry name" value="WH_DNA-bd_sf"/>
</dbReference>
<dbReference type="PANTHER" id="PTHR46577:SF2">
    <property type="entry name" value="TRANSCRIPTIONAL REGULATORY PROTEIN"/>
    <property type="match status" value="1"/>
</dbReference>
<keyword evidence="3" id="KW-0805">Transcription regulation</keyword>
<dbReference type="CDD" id="cd07377">
    <property type="entry name" value="WHTH_GntR"/>
    <property type="match status" value="1"/>
</dbReference>
<dbReference type="Gene3D" id="3.90.1150.10">
    <property type="entry name" value="Aspartate Aminotransferase, domain 1"/>
    <property type="match status" value="1"/>
</dbReference>
<dbReference type="CDD" id="cd00609">
    <property type="entry name" value="AAT_like"/>
    <property type="match status" value="1"/>
</dbReference>
<dbReference type="InterPro" id="IPR000524">
    <property type="entry name" value="Tscrpt_reg_HTH_GntR"/>
</dbReference>
<dbReference type="GO" id="GO:0030170">
    <property type="term" value="F:pyridoxal phosphate binding"/>
    <property type="evidence" value="ECO:0007669"/>
    <property type="project" value="InterPro"/>
</dbReference>
<dbReference type="EMBL" id="QKRX01000001">
    <property type="protein sequence ID" value="RAU19864.1"/>
    <property type="molecule type" value="Genomic_DNA"/>
</dbReference>
<comment type="caution">
    <text evidence="7">The sequence shown here is derived from an EMBL/GenBank/DDBJ whole genome shotgun (WGS) entry which is preliminary data.</text>
</comment>
<evidence type="ECO:0000256" key="1">
    <source>
        <dbReference type="ARBA" id="ARBA00005384"/>
    </source>
</evidence>
<proteinExistence type="inferred from homology"/>
<organism evidence="7 8">
    <name type="scientific">Nitrincola tibetensis</name>
    <dbReference type="NCBI Taxonomy" id="2219697"/>
    <lineage>
        <taxon>Bacteria</taxon>
        <taxon>Pseudomonadati</taxon>
        <taxon>Pseudomonadota</taxon>
        <taxon>Gammaproteobacteria</taxon>
        <taxon>Oceanospirillales</taxon>
        <taxon>Oceanospirillaceae</taxon>
        <taxon>Nitrincola</taxon>
    </lineage>
</organism>